<evidence type="ECO:0000256" key="4">
    <source>
        <dbReference type="ARBA" id="ARBA00022490"/>
    </source>
</evidence>
<comment type="similarity">
    <text evidence="2">Belongs to the protein kinase superfamily. CMGC Ser/Thr protein kinase family. CDC2/CDKX subfamily.</text>
</comment>
<evidence type="ECO:0000256" key="6">
    <source>
        <dbReference type="ARBA" id="ARBA00022553"/>
    </source>
</evidence>
<dbReference type="PROSITE" id="PS00108">
    <property type="entry name" value="PROTEIN_KINASE_ST"/>
    <property type="match status" value="1"/>
</dbReference>
<evidence type="ECO:0000256" key="13">
    <source>
        <dbReference type="ARBA" id="ARBA00047811"/>
    </source>
</evidence>
<dbReference type="GO" id="GO:0004693">
    <property type="term" value="F:cyclin-dependent protein serine/threonine kinase activity"/>
    <property type="evidence" value="ECO:0007669"/>
    <property type="project" value="UniProtKB-EC"/>
</dbReference>
<evidence type="ECO:0000256" key="14">
    <source>
        <dbReference type="ARBA" id="ARBA00048367"/>
    </source>
</evidence>
<evidence type="ECO:0000256" key="2">
    <source>
        <dbReference type="ARBA" id="ARBA00006485"/>
    </source>
</evidence>
<evidence type="ECO:0000259" key="17">
    <source>
        <dbReference type="PROSITE" id="PS50011"/>
    </source>
</evidence>
<keyword evidence="12" id="KW-0131">Cell cycle</keyword>
<feature type="binding site" evidence="15">
    <location>
        <position position="41"/>
    </location>
    <ligand>
        <name>ATP</name>
        <dbReference type="ChEBI" id="CHEBI:30616"/>
    </ligand>
</feature>
<dbReference type="InterPro" id="IPR008271">
    <property type="entry name" value="Ser/Thr_kinase_AS"/>
</dbReference>
<dbReference type="FunFam" id="1.10.510.10:FF:000205">
    <property type="entry name" value="Cyclin-dependent kinase 6"/>
    <property type="match status" value="1"/>
</dbReference>
<dbReference type="Gene3D" id="1.10.510.10">
    <property type="entry name" value="Transferase(Phosphotransferase) domain 1"/>
    <property type="match status" value="1"/>
</dbReference>
<dbReference type="GO" id="GO:0030332">
    <property type="term" value="F:cyclin binding"/>
    <property type="evidence" value="ECO:0007669"/>
    <property type="project" value="TreeGrafter"/>
</dbReference>
<dbReference type="InterPro" id="IPR011009">
    <property type="entry name" value="Kinase-like_dom_sf"/>
</dbReference>
<name>A0A873A7K4_9SALA</name>
<dbReference type="Pfam" id="PF00069">
    <property type="entry name" value="Pkinase"/>
    <property type="match status" value="1"/>
</dbReference>
<dbReference type="AlphaFoldDB" id="A0A873A7K4"/>
<dbReference type="GO" id="GO:0005737">
    <property type="term" value="C:cytoplasm"/>
    <property type="evidence" value="ECO:0007669"/>
    <property type="project" value="UniProtKB-SubCell"/>
</dbReference>
<evidence type="ECO:0000256" key="1">
    <source>
        <dbReference type="ARBA" id="ARBA00004496"/>
    </source>
</evidence>
<feature type="domain" description="Protein kinase" evidence="17">
    <location>
        <begin position="11"/>
        <end position="298"/>
    </location>
</feature>
<evidence type="ECO:0000256" key="9">
    <source>
        <dbReference type="ARBA" id="ARBA00022741"/>
    </source>
</evidence>
<keyword evidence="6" id="KW-0597">Phosphoprotein</keyword>
<dbReference type="EC" id="2.7.11.22" evidence="3"/>
<evidence type="ECO:0000256" key="15">
    <source>
        <dbReference type="PROSITE-ProRule" id="PRU10141"/>
    </source>
</evidence>
<dbReference type="GO" id="GO:0010389">
    <property type="term" value="P:regulation of G2/M transition of mitotic cell cycle"/>
    <property type="evidence" value="ECO:0007669"/>
    <property type="project" value="TreeGrafter"/>
</dbReference>
<dbReference type="InterPro" id="IPR000719">
    <property type="entry name" value="Prot_kinase_dom"/>
</dbReference>
<keyword evidence="9 15" id="KW-0547">Nucleotide-binding</keyword>
<proteinExistence type="evidence at transcript level"/>
<evidence type="ECO:0000256" key="8">
    <source>
        <dbReference type="ARBA" id="ARBA00022679"/>
    </source>
</evidence>
<keyword evidence="8" id="KW-0808">Transferase</keyword>
<dbReference type="GO" id="GO:0005634">
    <property type="term" value="C:nucleus"/>
    <property type="evidence" value="ECO:0007669"/>
    <property type="project" value="TreeGrafter"/>
</dbReference>
<keyword evidence="11 15" id="KW-0067">ATP-binding</keyword>
<dbReference type="EMBL" id="MT653644">
    <property type="protein sequence ID" value="QOY46757.1"/>
    <property type="molecule type" value="mRNA"/>
</dbReference>
<dbReference type="GO" id="GO:0000082">
    <property type="term" value="P:G1/S transition of mitotic cell cycle"/>
    <property type="evidence" value="ECO:0007669"/>
    <property type="project" value="TreeGrafter"/>
</dbReference>
<comment type="catalytic activity">
    <reaction evidence="13">
        <text>L-threonyl-[protein] + ATP = O-phospho-L-threonyl-[protein] + ADP + H(+)</text>
        <dbReference type="Rhea" id="RHEA:46608"/>
        <dbReference type="Rhea" id="RHEA-COMP:11060"/>
        <dbReference type="Rhea" id="RHEA-COMP:11605"/>
        <dbReference type="ChEBI" id="CHEBI:15378"/>
        <dbReference type="ChEBI" id="CHEBI:30013"/>
        <dbReference type="ChEBI" id="CHEBI:30616"/>
        <dbReference type="ChEBI" id="CHEBI:61977"/>
        <dbReference type="ChEBI" id="CHEBI:456216"/>
        <dbReference type="EC" id="2.7.11.22"/>
    </reaction>
</comment>
<evidence type="ECO:0000256" key="12">
    <source>
        <dbReference type="ARBA" id="ARBA00023306"/>
    </source>
</evidence>
<reference evidence="18" key="1">
    <citation type="journal article" date="2020" name="Mech. Dev.">
        <title>Conservation analysis of core cell cycle regulators and their transcriptional behavior during limb regeneration in Ambystoma mexicanum.</title>
        <authorList>
            <person name="Espinal-Centeno A."/>
            <person name="Dipp-Alvarez M."/>
            <person name="Saldana C."/>
            <person name="Bako L."/>
            <person name="Cruz-Ramirez A."/>
        </authorList>
    </citation>
    <scope>NUCLEOTIDE SEQUENCE</scope>
</reference>
<evidence type="ECO:0000256" key="5">
    <source>
        <dbReference type="ARBA" id="ARBA00022527"/>
    </source>
</evidence>
<dbReference type="PROSITE" id="PS50011">
    <property type="entry name" value="PROTEIN_KINASE_DOM"/>
    <property type="match status" value="1"/>
</dbReference>
<dbReference type="GO" id="GO:0000307">
    <property type="term" value="C:cyclin-dependent protein kinase holoenzyme complex"/>
    <property type="evidence" value="ECO:0007669"/>
    <property type="project" value="TreeGrafter"/>
</dbReference>
<evidence type="ECO:0000313" key="18">
    <source>
        <dbReference type="EMBL" id="QOY46757.1"/>
    </source>
</evidence>
<evidence type="ECO:0000256" key="11">
    <source>
        <dbReference type="ARBA" id="ARBA00022840"/>
    </source>
</evidence>
<dbReference type="GO" id="GO:0005524">
    <property type="term" value="F:ATP binding"/>
    <property type="evidence" value="ECO:0007669"/>
    <property type="project" value="UniProtKB-UniRule"/>
</dbReference>
<dbReference type="SMART" id="SM00220">
    <property type="entry name" value="S_TKc"/>
    <property type="match status" value="1"/>
</dbReference>
<sequence length="318" mass="35920">MERESKVDQQYECVAEIGQGAYGKVFKARDLKNGGRFVALKQVRVQTGEEGMPLSTIREVAVLRHLETFEHPNVVRLFDVCTVSRTDRETKLTLVFEHVDQDLATYLDKVPEPGVPTETIKDMMFQLLQGLDFLHSHRVVHRDLKPQNILVTSSGQIKLADFGLARIYSFQMALTSVVVTLWYRAPEVLLQSSYATPVDVWSVGCIFAEMLRRKPLFQGNSDVDQLGKIFEIIGMPNEEDWPSDVALPRGAFALRPTKAIEECVPDIDEPGKDLLLKCLTFNPSKRISAYFALSHSYFHSLVTFQVSSRPNSAEDTQP</sequence>
<dbReference type="InterPro" id="IPR050108">
    <property type="entry name" value="CDK"/>
</dbReference>
<gene>
    <name evidence="18" type="primary">CDK6</name>
</gene>
<evidence type="ECO:0000256" key="3">
    <source>
        <dbReference type="ARBA" id="ARBA00012425"/>
    </source>
</evidence>
<protein>
    <recommendedName>
        <fullName evidence="3">cyclin-dependent kinase</fullName>
        <ecNumber evidence="3">2.7.11.22</ecNumber>
    </recommendedName>
</protein>
<keyword evidence="10 18" id="KW-0418">Kinase</keyword>
<dbReference type="SUPFAM" id="SSF56112">
    <property type="entry name" value="Protein kinase-like (PK-like)"/>
    <property type="match status" value="1"/>
</dbReference>
<organism evidence="18">
    <name type="scientific">Ambystoma velasci</name>
    <name type="common">Mexican tiger salamander</name>
    <dbReference type="NCBI Taxonomy" id="43109"/>
    <lineage>
        <taxon>Eukaryota</taxon>
        <taxon>Metazoa</taxon>
        <taxon>Chordata</taxon>
        <taxon>Craniata</taxon>
        <taxon>Vertebrata</taxon>
        <taxon>Euteleostomi</taxon>
        <taxon>Amphibia</taxon>
        <taxon>Batrachia</taxon>
        <taxon>Caudata</taxon>
        <taxon>Salamandroidea</taxon>
        <taxon>Ambystomatidae</taxon>
        <taxon>Ambystoma</taxon>
    </lineage>
</organism>
<dbReference type="GO" id="GO:0051301">
    <property type="term" value="P:cell division"/>
    <property type="evidence" value="ECO:0007669"/>
    <property type="project" value="UniProtKB-KW"/>
</dbReference>
<evidence type="ECO:0000256" key="7">
    <source>
        <dbReference type="ARBA" id="ARBA00022618"/>
    </source>
</evidence>
<dbReference type="Gene3D" id="3.30.200.20">
    <property type="entry name" value="Phosphorylase Kinase, domain 1"/>
    <property type="match status" value="1"/>
</dbReference>
<keyword evidence="5 16" id="KW-0723">Serine/threonine-protein kinase</keyword>
<dbReference type="PANTHER" id="PTHR24056">
    <property type="entry name" value="CELL DIVISION PROTEIN KINASE"/>
    <property type="match status" value="1"/>
</dbReference>
<accession>A0A873A7K4</accession>
<evidence type="ECO:0000256" key="10">
    <source>
        <dbReference type="ARBA" id="ARBA00022777"/>
    </source>
</evidence>
<keyword evidence="4" id="KW-0963">Cytoplasm</keyword>
<dbReference type="GO" id="GO:0007165">
    <property type="term" value="P:signal transduction"/>
    <property type="evidence" value="ECO:0007669"/>
    <property type="project" value="TreeGrafter"/>
</dbReference>
<dbReference type="InterPro" id="IPR017441">
    <property type="entry name" value="Protein_kinase_ATP_BS"/>
</dbReference>
<evidence type="ECO:0000256" key="16">
    <source>
        <dbReference type="RuleBase" id="RU000304"/>
    </source>
</evidence>
<comment type="subcellular location">
    <subcellularLocation>
        <location evidence="1">Cytoplasm</location>
    </subcellularLocation>
</comment>
<dbReference type="PROSITE" id="PS00107">
    <property type="entry name" value="PROTEIN_KINASE_ATP"/>
    <property type="match status" value="1"/>
</dbReference>
<dbReference type="FunFam" id="3.30.200.20:FF:000124">
    <property type="entry name" value="Cyclin-dependent kinase 4"/>
    <property type="match status" value="1"/>
</dbReference>
<comment type="catalytic activity">
    <reaction evidence="14">
        <text>L-seryl-[protein] + ATP = O-phospho-L-seryl-[protein] + ADP + H(+)</text>
        <dbReference type="Rhea" id="RHEA:17989"/>
        <dbReference type="Rhea" id="RHEA-COMP:9863"/>
        <dbReference type="Rhea" id="RHEA-COMP:11604"/>
        <dbReference type="ChEBI" id="CHEBI:15378"/>
        <dbReference type="ChEBI" id="CHEBI:29999"/>
        <dbReference type="ChEBI" id="CHEBI:30616"/>
        <dbReference type="ChEBI" id="CHEBI:83421"/>
        <dbReference type="ChEBI" id="CHEBI:456216"/>
        <dbReference type="EC" id="2.7.11.22"/>
    </reaction>
</comment>
<keyword evidence="7" id="KW-0132">Cell division</keyword>
<dbReference type="PANTHER" id="PTHR24056:SF130">
    <property type="entry name" value="CYCLIN-DEPENDENT KINASE 6"/>
    <property type="match status" value="1"/>
</dbReference>
<dbReference type="GO" id="GO:0010468">
    <property type="term" value="P:regulation of gene expression"/>
    <property type="evidence" value="ECO:0007669"/>
    <property type="project" value="TreeGrafter"/>
</dbReference>